<dbReference type="InterPro" id="IPR051448">
    <property type="entry name" value="CdaR-like_regulators"/>
</dbReference>
<dbReference type="Pfam" id="PF17853">
    <property type="entry name" value="GGDEF_2"/>
    <property type="match status" value="1"/>
</dbReference>
<evidence type="ECO:0000313" key="4">
    <source>
        <dbReference type="EMBL" id="NKY53382.1"/>
    </source>
</evidence>
<dbReference type="PANTHER" id="PTHR33744">
    <property type="entry name" value="CARBOHYDRATE DIACID REGULATOR"/>
    <property type="match status" value="1"/>
</dbReference>
<dbReference type="PANTHER" id="PTHR33744:SF17">
    <property type="entry name" value="CONSERVED PROTEIN"/>
    <property type="match status" value="1"/>
</dbReference>
<dbReference type="InterPro" id="IPR041522">
    <property type="entry name" value="CdaR_GGDEF"/>
</dbReference>
<name>A0A846Y655_9NOCA</name>
<dbReference type="InterPro" id="IPR025736">
    <property type="entry name" value="PucR_C-HTH_dom"/>
</dbReference>
<dbReference type="Pfam" id="PF13556">
    <property type="entry name" value="HTH_30"/>
    <property type="match status" value="1"/>
</dbReference>
<feature type="compositionally biased region" description="Basic and acidic residues" evidence="2">
    <location>
        <begin position="381"/>
        <end position="401"/>
    </location>
</feature>
<keyword evidence="5" id="KW-1185">Reference proteome</keyword>
<evidence type="ECO:0000259" key="3">
    <source>
        <dbReference type="PROSITE" id="PS50931"/>
    </source>
</evidence>
<organism evidence="4 5">
    <name type="scientific">Nocardia vermiculata</name>
    <dbReference type="NCBI Taxonomy" id="257274"/>
    <lineage>
        <taxon>Bacteria</taxon>
        <taxon>Bacillati</taxon>
        <taxon>Actinomycetota</taxon>
        <taxon>Actinomycetes</taxon>
        <taxon>Mycobacteriales</taxon>
        <taxon>Nocardiaceae</taxon>
        <taxon>Nocardia</taxon>
    </lineage>
</organism>
<dbReference type="Proteomes" id="UP000565711">
    <property type="component" value="Unassembled WGS sequence"/>
</dbReference>
<protein>
    <submittedName>
        <fullName evidence="4">LysR family transcriptional regulator</fullName>
    </submittedName>
</protein>
<dbReference type="RefSeq" id="WP_084475342.1">
    <property type="nucleotide sequence ID" value="NZ_JAAXOP010000017.1"/>
</dbReference>
<feature type="region of interest" description="Disordered" evidence="2">
    <location>
        <begin position="363"/>
        <end position="401"/>
    </location>
</feature>
<gene>
    <name evidence="4" type="ORF">HGA08_24600</name>
</gene>
<evidence type="ECO:0000313" key="5">
    <source>
        <dbReference type="Proteomes" id="UP000565711"/>
    </source>
</evidence>
<proteinExistence type="inferred from homology"/>
<dbReference type="AlphaFoldDB" id="A0A846Y655"/>
<evidence type="ECO:0000256" key="1">
    <source>
        <dbReference type="ARBA" id="ARBA00006754"/>
    </source>
</evidence>
<dbReference type="InterPro" id="IPR042070">
    <property type="entry name" value="PucR_C-HTH_sf"/>
</dbReference>
<dbReference type="EMBL" id="JAAXOP010000017">
    <property type="protein sequence ID" value="NKY53382.1"/>
    <property type="molecule type" value="Genomic_DNA"/>
</dbReference>
<dbReference type="InterPro" id="IPR000847">
    <property type="entry name" value="LysR_HTH_N"/>
</dbReference>
<comment type="caution">
    <text evidence="4">The sequence shown here is derived from an EMBL/GenBank/DDBJ whole genome shotgun (WGS) entry which is preliminary data.</text>
</comment>
<dbReference type="GO" id="GO:0003700">
    <property type="term" value="F:DNA-binding transcription factor activity"/>
    <property type="evidence" value="ECO:0007669"/>
    <property type="project" value="InterPro"/>
</dbReference>
<reference evidence="4 5" key="1">
    <citation type="submission" date="2020-04" db="EMBL/GenBank/DDBJ databases">
        <title>MicrobeNet Type strains.</title>
        <authorList>
            <person name="Nicholson A.C."/>
        </authorList>
    </citation>
    <scope>NUCLEOTIDE SEQUENCE [LARGE SCALE GENOMIC DNA]</scope>
    <source>
        <strain evidence="4 5">JCM 12354</strain>
    </source>
</reference>
<comment type="similarity">
    <text evidence="1">Belongs to the CdaR family.</text>
</comment>
<dbReference type="PROSITE" id="PS50931">
    <property type="entry name" value="HTH_LYSR"/>
    <property type="match status" value="1"/>
</dbReference>
<accession>A0A846Y655</accession>
<sequence length="401" mass="42410">MHELLTQLSGLDAGAEAAVRVISSYDTLIDRRVPFGALTRATAALAQCAAGISRPHHPVVRFGPDGKQLDGVHPDVSRALRWGEGLSVWLERSGPPRDLDDLILERFAMAARILMPTPPPAAQDLADPALIEILLSGSHCAEDRARAAQLLGLDPSRLIRVVAVATTDARDVATAAVELVATSRPATTRVAAIGSIAAVVLPPTQSRPATGPGSRMDPNIVAGVGGSALPHRARQSWLQAQVALRFAVADTAHAIVDHDDLGALALLADIPSDRLVANPDVQALATHAATDSGRMDLAAVAALCRTGSLRRAAVALHMHHSTVAARVARTEQKVGLDLGSSEGVLRTSITLHALRLLDCPTVYDRDEPAQPPRVSDTADNPDSRRSRHYDSFVEDGAEPHR</sequence>
<feature type="domain" description="HTH lysR-type" evidence="3">
    <location>
        <begin position="296"/>
        <end position="338"/>
    </location>
</feature>
<dbReference type="Gene3D" id="1.10.10.2840">
    <property type="entry name" value="PucR C-terminal helix-turn-helix domain"/>
    <property type="match status" value="1"/>
</dbReference>
<evidence type="ECO:0000256" key="2">
    <source>
        <dbReference type="SAM" id="MobiDB-lite"/>
    </source>
</evidence>